<dbReference type="RefSeq" id="WP_164612798.1">
    <property type="nucleotide sequence ID" value="NZ_JAAIKE010000004.1"/>
</dbReference>
<feature type="transmembrane region" description="Helical" evidence="6">
    <location>
        <begin position="47"/>
        <end position="64"/>
    </location>
</feature>
<feature type="transmembrane region" description="Helical" evidence="6">
    <location>
        <begin position="432"/>
        <end position="457"/>
    </location>
</feature>
<dbReference type="EMBL" id="JAAIKE010000004">
    <property type="protein sequence ID" value="NEX47244.1"/>
    <property type="molecule type" value="Genomic_DNA"/>
</dbReference>
<dbReference type="PANTHER" id="PTHR30619">
    <property type="entry name" value="DNA INTERNALIZATION/COMPETENCE PROTEIN COMEC/REC2"/>
    <property type="match status" value="1"/>
</dbReference>
<feature type="transmembrane region" description="Helical" evidence="6">
    <location>
        <begin position="520"/>
        <end position="536"/>
    </location>
</feature>
<dbReference type="NCBIfam" id="TIGR00360">
    <property type="entry name" value="ComEC_N-term"/>
    <property type="match status" value="1"/>
</dbReference>
<dbReference type="Proteomes" id="UP000481421">
    <property type="component" value="Unassembled WGS sequence"/>
</dbReference>
<gene>
    <name evidence="9" type="ORF">G3572_13600</name>
</gene>
<keyword evidence="4 6" id="KW-1133">Transmembrane helix</keyword>
<keyword evidence="3 6" id="KW-0812">Transmembrane</keyword>
<dbReference type="InterPro" id="IPR052159">
    <property type="entry name" value="Competence_DNA_uptake"/>
</dbReference>
<feature type="transmembrane region" description="Helical" evidence="6">
    <location>
        <begin position="298"/>
        <end position="316"/>
    </location>
</feature>
<evidence type="ECO:0000313" key="10">
    <source>
        <dbReference type="Proteomes" id="UP000481421"/>
    </source>
</evidence>
<evidence type="ECO:0000256" key="4">
    <source>
        <dbReference type="ARBA" id="ARBA00022989"/>
    </source>
</evidence>
<feature type="domain" description="ComEC/Rec2-related protein" evidence="7">
    <location>
        <begin position="240"/>
        <end position="516"/>
    </location>
</feature>
<evidence type="ECO:0000313" key="9">
    <source>
        <dbReference type="EMBL" id="NEX47244.1"/>
    </source>
</evidence>
<feature type="domain" description="DUF4131" evidence="8">
    <location>
        <begin position="43"/>
        <end position="200"/>
    </location>
</feature>
<comment type="caution">
    <text evidence="9">The sequence shown here is derived from an EMBL/GenBank/DDBJ whole genome shotgun (WGS) entry which is preliminary data.</text>
</comment>
<keyword evidence="10" id="KW-1185">Reference proteome</keyword>
<proteinExistence type="predicted"/>
<dbReference type="InterPro" id="IPR004477">
    <property type="entry name" value="ComEC_N"/>
</dbReference>
<feature type="transmembrane region" description="Helical" evidence="6">
    <location>
        <begin position="70"/>
        <end position="89"/>
    </location>
</feature>
<dbReference type="Pfam" id="PF03772">
    <property type="entry name" value="Competence"/>
    <property type="match status" value="1"/>
</dbReference>
<dbReference type="Pfam" id="PF13567">
    <property type="entry name" value="DUF4131"/>
    <property type="match status" value="1"/>
</dbReference>
<sequence>MAVLTDWLSRPVAALAAARGTLFPWVPLFIGLGIGGWFSLDWEPGPAVYAGAALLVLASVAFRHRGPEGGHPIAAAVACVALGVLACGVRAQSVQAPMLDFRYFGPVTGRVIGIDRSQTDALRVTLDRVQLDRVRASRLPERVRISLRAKEPGHMPFPGEIVMLTATLQAPDGPVEPGSFDFRRMAFFDRLGAVGYSNAPLVLWQAAPEGWSIAELRRDLALALMAAVPGDAGGFIAGIMTGDRSGLSKEAVQALRDTNMAHILAISGMHMAFLTGFVFAGLRMAIACVPPLALRVNGKKLAAVVAFAVAAFYLALSGANVATERAFIMVAVMLGAVLLDRKALTLRSVALAGTILLLWQPETLLEPGFQMSFAATVALIAGFRAVDRRIVAGRLPRWAMPVFALVLSSLLGGFATAPYAAAHFNRYADYGLIANLLSVPVMGSVVMPAGAVAGLLAPFGLAGLPLWVMEQGAAWILGVAHWVAGWNGAVTAIRAPGPWVLPLVTLAGAFVVLLQGRWRALGLPVALLALGLWLAADRPAVLISADGALVGVLGSEGRALSAAGGAGFAALNWLENDGDLASQEAAAARAGVTGPPGLRRFEVAGVTGVALKGKSAAARVEEACAQADFVVVSVPVPVGPLGCVVLDPERLRGSGSLALSPGGGGLVVRPTFGAARLWSSPRRPDGLVQVIQARPRAALP</sequence>
<reference evidence="9 10" key="1">
    <citation type="submission" date="2020-02" db="EMBL/GenBank/DDBJ databases">
        <title>Rhodobacter algicola sp. nov., isolated from microalga culture.</title>
        <authorList>
            <person name="Park C.-Y."/>
        </authorList>
    </citation>
    <scope>NUCLEOTIDE SEQUENCE [LARGE SCALE GENOMIC DNA]</scope>
    <source>
        <strain evidence="9 10">ETT8</strain>
    </source>
</reference>
<keyword evidence="2" id="KW-1003">Cell membrane</keyword>
<protein>
    <submittedName>
        <fullName evidence="9">ComEC family competence protein</fullName>
    </submittedName>
</protein>
<comment type="subcellular location">
    <subcellularLocation>
        <location evidence="1">Cell membrane</location>
        <topology evidence="1">Multi-pass membrane protein</topology>
    </subcellularLocation>
</comment>
<evidence type="ECO:0000256" key="6">
    <source>
        <dbReference type="SAM" id="Phobius"/>
    </source>
</evidence>
<feature type="transmembrane region" description="Helical" evidence="6">
    <location>
        <begin position="260"/>
        <end position="286"/>
    </location>
</feature>
<evidence type="ECO:0000256" key="1">
    <source>
        <dbReference type="ARBA" id="ARBA00004651"/>
    </source>
</evidence>
<feature type="transmembrane region" description="Helical" evidence="6">
    <location>
        <begin position="344"/>
        <end position="361"/>
    </location>
</feature>
<dbReference type="AlphaFoldDB" id="A0A6B3RMD1"/>
<evidence type="ECO:0000256" key="5">
    <source>
        <dbReference type="ARBA" id="ARBA00023136"/>
    </source>
</evidence>
<feature type="transmembrane region" description="Helical" evidence="6">
    <location>
        <begin position="398"/>
        <end position="420"/>
    </location>
</feature>
<evidence type="ECO:0000256" key="3">
    <source>
        <dbReference type="ARBA" id="ARBA00022692"/>
    </source>
</evidence>
<feature type="transmembrane region" description="Helical" evidence="6">
    <location>
        <begin position="22"/>
        <end position="40"/>
    </location>
</feature>
<feature type="transmembrane region" description="Helical" evidence="6">
    <location>
        <begin position="367"/>
        <end position="386"/>
    </location>
</feature>
<dbReference type="InterPro" id="IPR025405">
    <property type="entry name" value="DUF4131"/>
</dbReference>
<dbReference type="GO" id="GO:0005886">
    <property type="term" value="C:plasma membrane"/>
    <property type="evidence" value="ECO:0007669"/>
    <property type="project" value="UniProtKB-SubCell"/>
</dbReference>
<feature type="transmembrane region" description="Helical" evidence="6">
    <location>
        <begin position="496"/>
        <end position="513"/>
    </location>
</feature>
<organism evidence="9 10">
    <name type="scientific">Pseudotabrizicola algicola</name>
    <dbReference type="NCBI Taxonomy" id="2709381"/>
    <lineage>
        <taxon>Bacteria</taxon>
        <taxon>Pseudomonadati</taxon>
        <taxon>Pseudomonadota</taxon>
        <taxon>Alphaproteobacteria</taxon>
        <taxon>Rhodobacterales</taxon>
        <taxon>Paracoccaceae</taxon>
        <taxon>Pseudotabrizicola</taxon>
    </lineage>
</organism>
<evidence type="ECO:0000256" key="2">
    <source>
        <dbReference type="ARBA" id="ARBA00022475"/>
    </source>
</evidence>
<accession>A0A6B3RMD1</accession>
<dbReference type="PANTHER" id="PTHR30619:SF1">
    <property type="entry name" value="RECOMBINATION PROTEIN 2"/>
    <property type="match status" value="1"/>
</dbReference>
<name>A0A6B3RMD1_9RHOB</name>
<keyword evidence="5 6" id="KW-0472">Membrane</keyword>
<evidence type="ECO:0000259" key="8">
    <source>
        <dbReference type="Pfam" id="PF13567"/>
    </source>
</evidence>
<evidence type="ECO:0000259" key="7">
    <source>
        <dbReference type="Pfam" id="PF03772"/>
    </source>
</evidence>